<feature type="transmembrane region" description="Helical" evidence="10">
    <location>
        <begin position="76"/>
        <end position="94"/>
    </location>
</feature>
<dbReference type="Pfam" id="PF00512">
    <property type="entry name" value="HisKA"/>
    <property type="match status" value="1"/>
</dbReference>
<dbReference type="InterPro" id="IPR036097">
    <property type="entry name" value="HisK_dim/P_sf"/>
</dbReference>
<comment type="catalytic activity">
    <reaction evidence="1">
        <text>ATP + protein L-histidine = ADP + protein N-phospho-L-histidine.</text>
        <dbReference type="EC" id="2.7.13.3"/>
    </reaction>
</comment>
<evidence type="ECO:0000256" key="7">
    <source>
        <dbReference type="ARBA" id="ARBA00022741"/>
    </source>
</evidence>
<dbReference type="EC" id="2.7.13.3" evidence="3"/>
<comment type="subcellular location">
    <subcellularLocation>
        <location evidence="2">Cell membrane</location>
        <topology evidence="2">Multi-pass membrane protein</topology>
    </subcellularLocation>
</comment>
<dbReference type="InterPro" id="IPR003594">
    <property type="entry name" value="HATPase_dom"/>
</dbReference>
<evidence type="ECO:0000256" key="6">
    <source>
        <dbReference type="ARBA" id="ARBA00022679"/>
    </source>
</evidence>
<keyword evidence="10" id="KW-1133">Transmembrane helix</keyword>
<keyword evidence="7" id="KW-0547">Nucleotide-binding</keyword>
<evidence type="ECO:0000256" key="1">
    <source>
        <dbReference type="ARBA" id="ARBA00000085"/>
    </source>
</evidence>
<dbReference type="GO" id="GO:0005886">
    <property type="term" value="C:plasma membrane"/>
    <property type="evidence" value="ECO:0007669"/>
    <property type="project" value="UniProtKB-SubCell"/>
</dbReference>
<dbReference type="Gene3D" id="3.30.565.10">
    <property type="entry name" value="Histidine kinase-like ATPase, C-terminal domain"/>
    <property type="match status" value="1"/>
</dbReference>
<dbReference type="SMART" id="SM00387">
    <property type="entry name" value="HATPase_c"/>
    <property type="match status" value="1"/>
</dbReference>
<keyword evidence="4" id="KW-1003">Cell membrane</keyword>
<dbReference type="PRINTS" id="PR00344">
    <property type="entry name" value="BCTRLSENSOR"/>
</dbReference>
<dbReference type="SUPFAM" id="SSF55874">
    <property type="entry name" value="ATPase domain of HSP90 chaperone/DNA topoisomerase II/histidine kinase"/>
    <property type="match status" value="1"/>
</dbReference>
<dbReference type="InterPro" id="IPR005467">
    <property type="entry name" value="His_kinase_dom"/>
</dbReference>
<keyword evidence="9" id="KW-0067">ATP-binding</keyword>
<dbReference type="GO" id="GO:0000155">
    <property type="term" value="F:phosphorelay sensor kinase activity"/>
    <property type="evidence" value="ECO:0007669"/>
    <property type="project" value="InterPro"/>
</dbReference>
<gene>
    <name evidence="12" type="ORF">JCM7686_3423</name>
</gene>
<feature type="transmembrane region" description="Helical" evidence="10">
    <location>
        <begin position="187"/>
        <end position="204"/>
    </location>
</feature>
<dbReference type="InterPro" id="IPR050980">
    <property type="entry name" value="2C_sensor_his_kinase"/>
</dbReference>
<keyword evidence="6 12" id="KW-0808">Transferase</keyword>
<evidence type="ECO:0000256" key="2">
    <source>
        <dbReference type="ARBA" id="ARBA00004651"/>
    </source>
</evidence>
<dbReference type="InterPro" id="IPR004358">
    <property type="entry name" value="Sig_transdc_His_kin-like_C"/>
</dbReference>
<protein>
    <recommendedName>
        <fullName evidence="3">histidine kinase</fullName>
        <ecNumber evidence="3">2.7.13.3</ecNumber>
    </recommendedName>
</protein>
<dbReference type="InterPro" id="IPR003661">
    <property type="entry name" value="HisK_dim/P_dom"/>
</dbReference>
<dbReference type="STRING" id="1367847.JCM7686_3423"/>
<name>S5YG74_PARAH</name>
<dbReference type="PANTHER" id="PTHR44936">
    <property type="entry name" value="SENSOR PROTEIN CREC"/>
    <property type="match status" value="1"/>
</dbReference>
<keyword evidence="8 12" id="KW-0418">Kinase</keyword>
<dbReference type="AlphaFoldDB" id="S5YG74"/>
<evidence type="ECO:0000256" key="8">
    <source>
        <dbReference type="ARBA" id="ARBA00022777"/>
    </source>
</evidence>
<evidence type="ECO:0000313" key="13">
    <source>
        <dbReference type="Proteomes" id="UP000015480"/>
    </source>
</evidence>
<feature type="transmembrane region" description="Helical" evidence="10">
    <location>
        <begin position="114"/>
        <end position="138"/>
    </location>
</feature>
<keyword evidence="5" id="KW-0597">Phosphoprotein</keyword>
<accession>S5YG74</accession>
<dbReference type="NCBIfam" id="NF033792">
    <property type="entry name" value="ActS_PrrB_HisK"/>
    <property type="match status" value="1"/>
</dbReference>
<dbReference type="EMBL" id="CP006650">
    <property type="protein sequence ID" value="AGT10458.1"/>
    <property type="molecule type" value="Genomic_DNA"/>
</dbReference>
<dbReference type="CDD" id="cd00082">
    <property type="entry name" value="HisKA"/>
    <property type="match status" value="1"/>
</dbReference>
<evidence type="ECO:0000256" key="3">
    <source>
        <dbReference type="ARBA" id="ARBA00012438"/>
    </source>
</evidence>
<dbReference type="Proteomes" id="UP000015480">
    <property type="component" value="Chromosome"/>
</dbReference>
<evidence type="ECO:0000256" key="9">
    <source>
        <dbReference type="ARBA" id="ARBA00022840"/>
    </source>
</evidence>
<evidence type="ECO:0000259" key="11">
    <source>
        <dbReference type="PROSITE" id="PS50109"/>
    </source>
</evidence>
<feature type="domain" description="Histidine kinase" evidence="11">
    <location>
        <begin position="240"/>
        <end position="450"/>
    </location>
</feature>
<dbReference type="Pfam" id="PF02518">
    <property type="entry name" value="HATPase_c"/>
    <property type="match status" value="1"/>
</dbReference>
<reference evidence="12 13" key="1">
    <citation type="journal article" date="2014" name="BMC Genomics">
        <title>Architecture and functions of a multipartite genome of the methylotrophic bacterium Paracoccus aminophilus JCM 7686, containing primary and secondary chromids.</title>
        <authorList>
            <person name="Dziewit L."/>
            <person name="Czarnecki J."/>
            <person name="Wibberg D."/>
            <person name="Radlinska M."/>
            <person name="Mrozek P."/>
            <person name="Szymczak M."/>
            <person name="Schluter A."/>
            <person name="Puhler A."/>
            <person name="Bartosik D."/>
        </authorList>
    </citation>
    <scope>NUCLEOTIDE SEQUENCE [LARGE SCALE GENOMIC DNA]</scope>
    <source>
        <strain evidence="12">JCM 7686</strain>
    </source>
</reference>
<dbReference type="SMART" id="SM00388">
    <property type="entry name" value="HisKA"/>
    <property type="match status" value="1"/>
</dbReference>
<keyword evidence="10" id="KW-0812">Transmembrane</keyword>
<keyword evidence="10" id="KW-0472">Membrane</keyword>
<evidence type="ECO:0000256" key="10">
    <source>
        <dbReference type="SAM" id="Phobius"/>
    </source>
</evidence>
<feature type="transmembrane region" description="Helical" evidence="10">
    <location>
        <begin position="150"/>
        <end position="167"/>
    </location>
</feature>
<evidence type="ECO:0000313" key="12">
    <source>
        <dbReference type="EMBL" id="AGT10458.1"/>
    </source>
</evidence>
<dbReference type="GO" id="GO:0005524">
    <property type="term" value="F:ATP binding"/>
    <property type="evidence" value="ECO:0007669"/>
    <property type="project" value="UniProtKB-KW"/>
</dbReference>
<dbReference type="SUPFAM" id="SSF47384">
    <property type="entry name" value="Homodimeric domain of signal transducing histidine kinase"/>
    <property type="match status" value="1"/>
</dbReference>
<sequence length="467" mass="50135">MIAHPRVSINGPPRLSTRSASLPFSFVSRRITLLPGQPEPEPIRLGTLLLLRWVAVCGQLGAVAAALLIGVRIPLAPVLSTIALTILLNVWLSLRPSHRVSNHEAALQLGFDLWQISTLLALTGGMTNPFALLVLVPVTIAATSLPARHMIALGLATAVMVTMAGVVAEPLAFDSGGRLALDEPYQFGHWVAIIIGVIFLAAYVHRVSSDLSATSNALFAARMALEREQRLQHLGGVVAAAAHEMGTPLATIKLVSAELVDELDEILPDRPDIAEDLAILRQSADRCAKILKSMGRAGKDDLLIRTAPLEDMLTEAAHPHIERGIEVEITSSEPERFVHRDAAIVHGLRNLIQNAVDFASEAVRVNATWTATELRVVIADDGPGYPPALLPRLGSPFLTTRPRSEDGRGYDGMGLGLFIAKALLERSGARLIFANSGRGAVVTVIWPRDRIEAEGRAALGENPEINL</sequence>
<feature type="transmembrane region" description="Helical" evidence="10">
    <location>
        <begin position="50"/>
        <end position="69"/>
    </location>
</feature>
<dbReference type="KEGG" id="pami:JCM7686_3423"/>
<dbReference type="InterPro" id="IPR047770">
    <property type="entry name" value="RegB"/>
</dbReference>
<dbReference type="eggNOG" id="COG2205">
    <property type="taxonomic scope" value="Bacteria"/>
</dbReference>
<dbReference type="InterPro" id="IPR036890">
    <property type="entry name" value="HATPase_C_sf"/>
</dbReference>
<organism evidence="12 13">
    <name type="scientific">Paracoccus aminophilus JCM 7686</name>
    <dbReference type="NCBI Taxonomy" id="1367847"/>
    <lineage>
        <taxon>Bacteria</taxon>
        <taxon>Pseudomonadati</taxon>
        <taxon>Pseudomonadota</taxon>
        <taxon>Alphaproteobacteria</taxon>
        <taxon>Rhodobacterales</taxon>
        <taxon>Paracoccaceae</taxon>
        <taxon>Paracoccus</taxon>
    </lineage>
</organism>
<dbReference type="PATRIC" id="fig|1367847.3.peg.3455"/>
<evidence type="ECO:0000256" key="5">
    <source>
        <dbReference type="ARBA" id="ARBA00022553"/>
    </source>
</evidence>
<dbReference type="PANTHER" id="PTHR44936:SF10">
    <property type="entry name" value="SENSOR PROTEIN RSTB"/>
    <property type="match status" value="1"/>
</dbReference>
<dbReference type="HOGENOM" id="CLU_046130_1_1_5"/>
<proteinExistence type="predicted"/>
<dbReference type="PROSITE" id="PS50109">
    <property type="entry name" value="HIS_KIN"/>
    <property type="match status" value="1"/>
</dbReference>
<keyword evidence="13" id="KW-1185">Reference proteome</keyword>
<evidence type="ECO:0000256" key="4">
    <source>
        <dbReference type="ARBA" id="ARBA00022475"/>
    </source>
</evidence>
<dbReference type="Gene3D" id="1.10.287.130">
    <property type="match status" value="1"/>
</dbReference>